<feature type="domain" description="ABC transmembrane type-1" evidence="6">
    <location>
        <begin position="26"/>
        <end position="222"/>
    </location>
</feature>
<sequence>MDYIWQGLQQAAVLIFTLDPETYSAVITTLKVTFTSITLSVIIGVPLGFLLGYFNFPGKKQLRMVVDTLLAIPTVVVGLLVYAFISRRGPLGWTNLLYTVPGIAIAQVFLILPIVISLTATAIEGLDRRLRPTLRSLGAGRVQLALTSLHEARFAVLIAVITAYGRAISEVGIAMMIGGNIKWYTRTMTTAITLETGKGQFSMGIALGVILLLIVFLLNSALVLLRRRTT</sequence>
<dbReference type="InterPro" id="IPR035906">
    <property type="entry name" value="MetI-like_sf"/>
</dbReference>
<evidence type="ECO:0000256" key="3">
    <source>
        <dbReference type="ARBA" id="ARBA00022989"/>
    </source>
</evidence>
<dbReference type="Gene3D" id="1.10.3720.10">
    <property type="entry name" value="MetI-like"/>
    <property type="match status" value="1"/>
</dbReference>
<keyword evidence="2 5" id="KW-0812">Transmembrane</keyword>
<dbReference type="PROSITE" id="PS50928">
    <property type="entry name" value="ABC_TM1"/>
    <property type="match status" value="1"/>
</dbReference>
<feature type="transmembrane region" description="Helical" evidence="5">
    <location>
        <begin position="154"/>
        <end position="181"/>
    </location>
</feature>
<dbReference type="AlphaFoldDB" id="A0A485LU93"/>
<evidence type="ECO:0000256" key="4">
    <source>
        <dbReference type="ARBA" id="ARBA00023136"/>
    </source>
</evidence>
<dbReference type="GO" id="GO:0055085">
    <property type="term" value="P:transmembrane transport"/>
    <property type="evidence" value="ECO:0007669"/>
    <property type="project" value="InterPro"/>
</dbReference>
<dbReference type="Pfam" id="PF00528">
    <property type="entry name" value="BPD_transp_1"/>
    <property type="match status" value="1"/>
</dbReference>
<feature type="transmembrane region" description="Helical" evidence="5">
    <location>
        <begin position="105"/>
        <end position="126"/>
    </location>
</feature>
<evidence type="ECO:0000313" key="7">
    <source>
        <dbReference type="EMBL" id="VFU11582.1"/>
    </source>
</evidence>
<evidence type="ECO:0000256" key="2">
    <source>
        <dbReference type="ARBA" id="ARBA00022692"/>
    </source>
</evidence>
<comment type="subcellular location">
    <subcellularLocation>
        <location evidence="1">Membrane</location>
        <topology evidence="1">Multi-pass membrane protein</topology>
    </subcellularLocation>
</comment>
<dbReference type="PANTHER" id="PTHR43632">
    <property type="entry name" value="PERMEASE COMPONENT OF TUNGSTATE ABC TRANSPORTER"/>
    <property type="match status" value="1"/>
</dbReference>
<keyword evidence="4 5" id="KW-0472">Membrane</keyword>
<dbReference type="InterPro" id="IPR049783">
    <property type="entry name" value="ABC_perm_TupB-like"/>
</dbReference>
<feature type="transmembrane region" description="Helical" evidence="5">
    <location>
        <begin position="201"/>
        <end position="225"/>
    </location>
</feature>
<organism evidence="7">
    <name type="scientific">anaerobic digester metagenome</name>
    <dbReference type="NCBI Taxonomy" id="1263854"/>
    <lineage>
        <taxon>unclassified sequences</taxon>
        <taxon>metagenomes</taxon>
        <taxon>ecological metagenomes</taxon>
    </lineage>
</organism>
<accession>A0A485LU93</accession>
<dbReference type="NCBIfam" id="NF038017">
    <property type="entry name" value="ABC_perm1"/>
    <property type="match status" value="1"/>
</dbReference>
<protein>
    <submittedName>
        <fullName evidence="7">Tungstate uptake system permease protein TupB</fullName>
    </submittedName>
</protein>
<dbReference type="InterPro" id="IPR000515">
    <property type="entry name" value="MetI-like"/>
</dbReference>
<evidence type="ECO:0000256" key="5">
    <source>
        <dbReference type="SAM" id="Phobius"/>
    </source>
</evidence>
<gene>
    <name evidence="7" type="primary">tupB</name>
    <name evidence="7" type="ORF">SCFA_110045</name>
</gene>
<proteinExistence type="predicted"/>
<dbReference type="SUPFAM" id="SSF161098">
    <property type="entry name" value="MetI-like"/>
    <property type="match status" value="1"/>
</dbReference>
<feature type="transmembrane region" description="Helical" evidence="5">
    <location>
        <begin position="34"/>
        <end position="56"/>
    </location>
</feature>
<keyword evidence="3 5" id="KW-1133">Transmembrane helix</keyword>
<dbReference type="PANTHER" id="PTHR43632:SF1">
    <property type="entry name" value="PERMEASE COMPONENT OF TUNGSTATE ABC TRANSPORTER"/>
    <property type="match status" value="1"/>
</dbReference>
<name>A0A485LU93_9ZZZZ</name>
<evidence type="ECO:0000259" key="6">
    <source>
        <dbReference type="PROSITE" id="PS50928"/>
    </source>
</evidence>
<dbReference type="GO" id="GO:0016020">
    <property type="term" value="C:membrane"/>
    <property type="evidence" value="ECO:0007669"/>
    <property type="project" value="UniProtKB-SubCell"/>
</dbReference>
<evidence type="ECO:0000256" key="1">
    <source>
        <dbReference type="ARBA" id="ARBA00004141"/>
    </source>
</evidence>
<feature type="transmembrane region" description="Helical" evidence="5">
    <location>
        <begin position="68"/>
        <end position="85"/>
    </location>
</feature>
<dbReference type="CDD" id="cd06261">
    <property type="entry name" value="TM_PBP2"/>
    <property type="match status" value="1"/>
</dbReference>
<dbReference type="EMBL" id="CAADRM010000013">
    <property type="protein sequence ID" value="VFU11582.1"/>
    <property type="molecule type" value="Genomic_DNA"/>
</dbReference>
<reference evidence="7" key="1">
    <citation type="submission" date="2019-03" db="EMBL/GenBank/DDBJ databases">
        <authorList>
            <person name="Hao L."/>
        </authorList>
    </citation>
    <scope>NUCLEOTIDE SEQUENCE</scope>
</reference>